<dbReference type="SUPFAM" id="SSF56112">
    <property type="entry name" value="Protein kinase-like (PK-like)"/>
    <property type="match status" value="1"/>
</dbReference>
<dbReference type="AlphaFoldDB" id="A0A6D2KV86"/>
<proteinExistence type="predicted"/>
<comment type="caution">
    <text evidence="1">The sequence shown here is derived from an EMBL/GenBank/DDBJ whole genome shotgun (WGS) entry which is preliminary data.</text>
</comment>
<reference evidence="1" key="1">
    <citation type="submission" date="2020-01" db="EMBL/GenBank/DDBJ databases">
        <authorList>
            <person name="Mishra B."/>
        </authorList>
    </citation>
    <scope>NUCLEOTIDE SEQUENCE [LARGE SCALE GENOMIC DNA]</scope>
</reference>
<dbReference type="OrthoDB" id="688481at2759"/>
<organism evidence="1 2">
    <name type="scientific">Microthlaspi erraticum</name>
    <dbReference type="NCBI Taxonomy" id="1685480"/>
    <lineage>
        <taxon>Eukaryota</taxon>
        <taxon>Viridiplantae</taxon>
        <taxon>Streptophyta</taxon>
        <taxon>Embryophyta</taxon>
        <taxon>Tracheophyta</taxon>
        <taxon>Spermatophyta</taxon>
        <taxon>Magnoliopsida</taxon>
        <taxon>eudicotyledons</taxon>
        <taxon>Gunneridae</taxon>
        <taxon>Pentapetalae</taxon>
        <taxon>rosids</taxon>
        <taxon>malvids</taxon>
        <taxon>Brassicales</taxon>
        <taxon>Brassicaceae</taxon>
        <taxon>Coluteocarpeae</taxon>
        <taxon>Microthlaspi</taxon>
    </lineage>
</organism>
<protein>
    <recommendedName>
        <fullName evidence="3">Protein kinase domain-containing protein</fullName>
    </recommendedName>
</protein>
<accession>A0A6D2KV86</accession>
<evidence type="ECO:0008006" key="3">
    <source>
        <dbReference type="Google" id="ProtNLM"/>
    </source>
</evidence>
<dbReference type="EMBL" id="CACVBM020001840">
    <property type="protein sequence ID" value="CAA7060826.1"/>
    <property type="molecule type" value="Genomic_DNA"/>
</dbReference>
<gene>
    <name evidence="1" type="ORF">MERR_LOCUS48062</name>
</gene>
<dbReference type="InterPro" id="IPR011009">
    <property type="entry name" value="Kinase-like_dom_sf"/>
</dbReference>
<name>A0A6D2KV86_9BRAS</name>
<dbReference type="Proteomes" id="UP000467841">
    <property type="component" value="Unassembled WGS sequence"/>
</dbReference>
<keyword evidence="2" id="KW-1185">Reference proteome</keyword>
<dbReference type="Gene3D" id="3.30.200.20">
    <property type="entry name" value="Phosphorylase Kinase, domain 1"/>
    <property type="match status" value="1"/>
</dbReference>
<evidence type="ECO:0000313" key="2">
    <source>
        <dbReference type="Proteomes" id="UP000467841"/>
    </source>
</evidence>
<evidence type="ECO:0000313" key="1">
    <source>
        <dbReference type="EMBL" id="CAA7060826.1"/>
    </source>
</evidence>
<sequence>MGTSGFGSVYKGRLVDGQETVVKRLAKKSSQGKSEFLDEVSAISLLVGLVYMRIFLKEKLHDDDDDGEEDIYGDGGDLRTVRSEIACMMMTGYQRYLIFRLAPGGTHQGGAKWTHPKNYHTAYSEFGVPSD</sequence>